<evidence type="ECO:0000259" key="7">
    <source>
        <dbReference type="Pfam" id="PF18857"/>
    </source>
</evidence>
<evidence type="ECO:0000256" key="4">
    <source>
        <dbReference type="SAM" id="MobiDB-lite"/>
    </source>
</evidence>
<evidence type="ECO:0000259" key="5">
    <source>
        <dbReference type="Pfam" id="PF06414"/>
    </source>
</evidence>
<feature type="compositionally biased region" description="Basic and acidic residues" evidence="4">
    <location>
        <begin position="907"/>
        <end position="924"/>
    </location>
</feature>
<keyword evidence="1" id="KW-0547">Nucleotide-binding</keyword>
<reference evidence="8" key="1">
    <citation type="submission" date="2020-04" db="EMBL/GenBank/DDBJ databases">
        <authorList>
            <person name="Chiriac C."/>
            <person name="Salcher M."/>
            <person name="Ghai R."/>
            <person name="Kavagutti S V."/>
        </authorList>
    </citation>
    <scope>NUCLEOTIDE SEQUENCE</scope>
</reference>
<dbReference type="InterPro" id="IPR049522">
    <property type="entry name" value="ART-PolyVal_dom"/>
</dbReference>
<evidence type="ECO:0000313" key="8">
    <source>
        <dbReference type="EMBL" id="CAB4158904.1"/>
    </source>
</evidence>
<dbReference type="Pfam" id="PF18760">
    <property type="entry name" value="ART-PolyVal"/>
    <property type="match status" value="1"/>
</dbReference>
<evidence type="ECO:0000256" key="3">
    <source>
        <dbReference type="SAM" id="Coils"/>
    </source>
</evidence>
<accession>A0A6J5NUL3</accession>
<dbReference type="InterPro" id="IPR027417">
    <property type="entry name" value="P-loop_NTPase"/>
</dbReference>
<dbReference type="Pfam" id="PF06414">
    <property type="entry name" value="Zeta_toxin"/>
    <property type="match status" value="1"/>
</dbReference>
<dbReference type="GO" id="GO:0016301">
    <property type="term" value="F:kinase activity"/>
    <property type="evidence" value="ECO:0007669"/>
    <property type="project" value="InterPro"/>
</dbReference>
<dbReference type="Pfam" id="PF18857">
    <property type="entry name" value="LPD38"/>
    <property type="match status" value="1"/>
</dbReference>
<protein>
    <submittedName>
        <fullName evidence="8">Uncharacterized protein</fullName>
    </submittedName>
</protein>
<evidence type="ECO:0000259" key="6">
    <source>
        <dbReference type="Pfam" id="PF18760"/>
    </source>
</evidence>
<dbReference type="GO" id="GO:0005524">
    <property type="term" value="F:ATP binding"/>
    <property type="evidence" value="ECO:0007669"/>
    <property type="project" value="UniProtKB-KW"/>
</dbReference>
<feature type="region of interest" description="Disordered" evidence="4">
    <location>
        <begin position="897"/>
        <end position="927"/>
    </location>
</feature>
<dbReference type="EMBL" id="LR796676">
    <property type="protein sequence ID" value="CAB4158904.1"/>
    <property type="molecule type" value="Genomic_DNA"/>
</dbReference>
<name>A0A6J5NUL3_9CAUD</name>
<sequence length="1852" mass="204888">MTCTYRFTGTNGKQVVIKGQAAFKAFLADGGLEQLRGEAAPKFSGRQAGVLDRIPKLEAAAQGLKEGTVTREQYDKLVNKLKPVTPYTDVPAPATQADMERGLTSDKIERIGVPSKTLKAGDPVGLRLDIPAYANHGVWVVSVHEQEAGYSAGKSIGYESVAAVTKPTFGVVEKAALAIAGGKPKATIAVMKGDWKPITPKQASTTAKMAMKNDNWVQVGMDPTRHAYFYDRENMEPVVSADEAVQIGPLVLAKNPVYGKKSDFAFSKRQELRDAADAIAKMDPEVRDDTMIGDFPGAADGYMLYEARVLLKKPSEKLKRVNENNSFELWNRYDFIANVDGEHFGVTKQEDPDEPDDETKFVYSFAPLDDPFKDVTTTTDQTDELFKEMRASLGEAPALSRRQTNTPEFKRFFKDSKVVDENGRPMVVYHTGLVDTDELISGAEVQRRLGKEPIYANEGVYFTADPLYSAQYGRNREGAIMYPVYLSIQNPLVITDKKELTLLEKLKRVFLSDKAREDAELSDTTDRLVSMYITEKYKAELIKKGYDGIINKAYNEIVVFEPTQIKSATGNIGTFDETNPDIRFSQRQKPVYTHEVVDPRNNNKVMGQYQSASTARAGRDRLDNKYGAYRYQVRKIEGAEPKFSKQQGDIGAALEDRVDNDFDTLVEEYNKLEGTEGGKVLDTDIARELSPEYRADRSRAGEVHEAVSKFIDKLYQERIENTSPDGVVVFMAGGGGAGKSSAGQLLADVFETADIVYDGTLSTYSKAERRIQTALDAGQDVYISYIYREPVDALRNGVLSRAMVTGRTVPLDGLVKGHAGSSEVVNRLQEKFGDNPAFKIYAIDNSKGWGNATLASLEDIPRVKMEGLREEFENATNEEYEAGRISETVYRATLGKDAREGAAPTQADRKQDEEAVRRGRESGRQGDAVSFSKRNIFVQPAPLANWTAPLETKGDNVLYALQNKQIDTKRVIEAITQAGTQIENDWNVYLQEELFHGRTAKQTTDFLQTELRPLVEDMQKRKVTLAQLEEYLHNRHAEERNKQIAKVNPNMPDGGSGIDTADAKAYLAGLTPDQKRDFTALAARIDAINQNTRDLLVNSGLESQETVDAWEKAYSNYVPLYRDDIDFSTQGAGGMRTGQGYSVKGAASRRAMGSKKAVIDILANIAMQRERTIVRAEKNRVATSLYGLAVQNPNTDFWLAIDPAGQKDPNRAMADLMTLGISPLDAQNIIEEPKQKYIDPNTGLVAERINPAIRSNPMVVATRVDGVEKYVFFNANDERSQRMASALKNLDADQLGYVTANFIAPATRWFASVNTQYNPIFGAINFIRDSKGAMFNLSTTAIAGKQKSVAGGVFPAMKGIYQATRAERKGRPAPAGSYAQLWDEFQQVGGQTGYRDQFVNSEDRAKALQRMLDPASWATSPLGKVFTAGGTLRVPMEVARKTAAPLFDWLADYNQTMENAVRLSAYKVALDQGLSKEEAASIAKNLTVNFNRKGQMATQAGAWYAFFNAAIQGSARLIETLRGPAGKKIIGGGLMIGTAQAFLLAAAGFDEDEPPDFIKERNLIIPLGTGGKYLTLPMPLGFNVIPNTSRVMTEWAMSGFKETPKRIGQITGALLETFNPIGNSGWSVQTLAPTIVDPLVALAENKDFTGKNIAKKDRSELSPTPGYTRTKDTASWFSKQFSYYLNLATGGTDYKPGLFSPTPDQIDYLIGQITGGVGREAMKIEQSITGAIKGEEVAPYKIPIAGRFYGDTQATANISGKFYENLTKLNKHEAEIKGRKKDRESLSDYYEQYPEARLFEKANSIESDIKALNKQLKEFKEREGSEERVKVIKMQITAKMKRLNDMVRDAEK</sequence>
<feature type="coiled-coil region" evidence="3">
    <location>
        <begin position="1795"/>
        <end position="1829"/>
    </location>
</feature>
<keyword evidence="2" id="KW-0067">ATP-binding</keyword>
<proteinExistence type="predicted"/>
<organism evidence="8">
    <name type="scientific">uncultured Caudovirales phage</name>
    <dbReference type="NCBI Taxonomy" id="2100421"/>
    <lineage>
        <taxon>Viruses</taxon>
        <taxon>Duplodnaviria</taxon>
        <taxon>Heunggongvirae</taxon>
        <taxon>Uroviricota</taxon>
        <taxon>Caudoviricetes</taxon>
        <taxon>Peduoviridae</taxon>
        <taxon>Maltschvirus</taxon>
        <taxon>Maltschvirus maltsch</taxon>
    </lineage>
</organism>
<dbReference type="InterPro" id="IPR040561">
    <property type="entry name" value="LPD38"/>
</dbReference>
<evidence type="ECO:0000256" key="1">
    <source>
        <dbReference type="ARBA" id="ARBA00022741"/>
    </source>
</evidence>
<gene>
    <name evidence="8" type="ORF">UFOVP713_33</name>
</gene>
<feature type="domain" description="Large polyvalent protein associated" evidence="7">
    <location>
        <begin position="1552"/>
        <end position="1744"/>
    </location>
</feature>
<feature type="domain" description="ART-PolyVal-like" evidence="6">
    <location>
        <begin position="420"/>
        <end position="575"/>
    </location>
</feature>
<dbReference type="Gene3D" id="3.40.50.300">
    <property type="entry name" value="P-loop containing nucleotide triphosphate hydrolases"/>
    <property type="match status" value="1"/>
</dbReference>
<feature type="domain" description="Zeta toxin" evidence="5">
    <location>
        <begin position="753"/>
        <end position="840"/>
    </location>
</feature>
<evidence type="ECO:0000256" key="2">
    <source>
        <dbReference type="ARBA" id="ARBA00022840"/>
    </source>
</evidence>
<keyword evidence="3" id="KW-0175">Coiled coil</keyword>
<dbReference type="InterPro" id="IPR010488">
    <property type="entry name" value="Zeta_toxin_domain"/>
</dbReference>